<dbReference type="SUPFAM" id="SSF54427">
    <property type="entry name" value="NTF2-like"/>
    <property type="match status" value="1"/>
</dbReference>
<accession>A0ABN1ZUR7</accession>
<protein>
    <submittedName>
        <fullName evidence="2">Nuclear transport factor 2 family protein</fullName>
    </submittedName>
</protein>
<keyword evidence="3" id="KW-1185">Reference proteome</keyword>
<reference evidence="2 3" key="1">
    <citation type="journal article" date="2019" name="Int. J. Syst. Evol. Microbiol.">
        <title>The Global Catalogue of Microorganisms (GCM) 10K type strain sequencing project: providing services to taxonomists for standard genome sequencing and annotation.</title>
        <authorList>
            <consortium name="The Broad Institute Genomics Platform"/>
            <consortium name="The Broad Institute Genome Sequencing Center for Infectious Disease"/>
            <person name="Wu L."/>
            <person name="Ma J."/>
        </authorList>
    </citation>
    <scope>NUCLEOTIDE SEQUENCE [LARGE SCALE GENOMIC DNA]</scope>
    <source>
        <strain evidence="2 3">JCM 14942</strain>
    </source>
</reference>
<dbReference type="InterPro" id="IPR037401">
    <property type="entry name" value="SnoaL-like"/>
</dbReference>
<comment type="caution">
    <text evidence="2">The sequence shown here is derived from an EMBL/GenBank/DDBJ whole genome shotgun (WGS) entry which is preliminary data.</text>
</comment>
<proteinExistence type="predicted"/>
<dbReference type="InterPro" id="IPR032710">
    <property type="entry name" value="NTF2-like_dom_sf"/>
</dbReference>
<sequence length="148" mass="16699">MDLQELIDRAEIADAITRYTLAVDEGDFDRLDTVFTPDAHIDYTESGGVVDSYPVVKAWLAEVLPGFSAHRLHTVGQIAFDFADSHDEAAVTAYFHNPMRLSSFDRPDGKGGERVVEVGGLYRHTFVRTADGWRSRRLHEQVVWTRGF</sequence>
<evidence type="ECO:0000259" key="1">
    <source>
        <dbReference type="Pfam" id="PF13577"/>
    </source>
</evidence>
<name>A0ABN1ZUR7_9ACTN</name>
<feature type="domain" description="SnoaL-like" evidence="1">
    <location>
        <begin position="4"/>
        <end position="138"/>
    </location>
</feature>
<gene>
    <name evidence="2" type="ORF">GCM10009788_05370</name>
</gene>
<organism evidence="2 3">
    <name type="scientific">Nocardioides humi</name>
    <dbReference type="NCBI Taxonomy" id="449461"/>
    <lineage>
        <taxon>Bacteria</taxon>
        <taxon>Bacillati</taxon>
        <taxon>Actinomycetota</taxon>
        <taxon>Actinomycetes</taxon>
        <taxon>Propionibacteriales</taxon>
        <taxon>Nocardioidaceae</taxon>
        <taxon>Nocardioides</taxon>
    </lineage>
</organism>
<evidence type="ECO:0000313" key="2">
    <source>
        <dbReference type="EMBL" id="GAA1504804.1"/>
    </source>
</evidence>
<evidence type="ECO:0000313" key="3">
    <source>
        <dbReference type="Proteomes" id="UP001500842"/>
    </source>
</evidence>
<dbReference type="RefSeq" id="WP_141005978.1">
    <property type="nucleotide sequence ID" value="NZ_BAAAOR010000004.1"/>
</dbReference>
<dbReference type="Proteomes" id="UP001500842">
    <property type="component" value="Unassembled WGS sequence"/>
</dbReference>
<dbReference type="Pfam" id="PF13577">
    <property type="entry name" value="SnoaL_4"/>
    <property type="match status" value="1"/>
</dbReference>
<dbReference type="Gene3D" id="3.10.450.50">
    <property type="match status" value="1"/>
</dbReference>
<dbReference type="EMBL" id="BAAAOR010000004">
    <property type="protein sequence ID" value="GAA1504804.1"/>
    <property type="molecule type" value="Genomic_DNA"/>
</dbReference>